<reference evidence="3 4" key="1">
    <citation type="journal article" date="2003" name="Int. J. Syst. Evol. Microbiol.">
        <title>Halobacillus salinus sp. nov., isolated from a salt lake on the coast of the East Sea in Korea.</title>
        <authorList>
            <person name="Yoon J.H."/>
            <person name="Kang K.H."/>
            <person name="Park Y.H."/>
        </authorList>
    </citation>
    <scope>NUCLEOTIDE SEQUENCE [LARGE SCALE GENOMIC DNA]</scope>
    <source>
        <strain evidence="3 4">HSL-3</strain>
    </source>
</reference>
<dbReference type="SUPFAM" id="SSF46785">
    <property type="entry name" value="Winged helix' DNA-binding domain"/>
    <property type="match status" value="1"/>
</dbReference>
<dbReference type="OrthoDB" id="1691727at2"/>
<dbReference type="Pfam" id="PF01022">
    <property type="entry name" value="HTH_5"/>
    <property type="match status" value="1"/>
</dbReference>
<dbReference type="InterPro" id="IPR011991">
    <property type="entry name" value="ArsR-like_HTH"/>
</dbReference>
<evidence type="ECO:0000313" key="4">
    <source>
        <dbReference type="Proteomes" id="UP000297982"/>
    </source>
</evidence>
<dbReference type="PANTHER" id="PTHR38600">
    <property type="entry name" value="TRANSCRIPTIONAL REGULATORY PROTEIN"/>
    <property type="match status" value="1"/>
</dbReference>
<gene>
    <name evidence="3" type="ORF">E4663_15190</name>
</gene>
<dbReference type="RefSeq" id="WP_079477245.1">
    <property type="nucleotide sequence ID" value="NZ_FVYZ01000002.1"/>
</dbReference>
<dbReference type="CDD" id="cd00090">
    <property type="entry name" value="HTH_ARSR"/>
    <property type="match status" value="1"/>
</dbReference>
<dbReference type="InterPro" id="IPR001845">
    <property type="entry name" value="HTH_ArsR_DNA-bd_dom"/>
</dbReference>
<dbReference type="PANTHER" id="PTHR38600:SF2">
    <property type="entry name" value="SLL0088 PROTEIN"/>
    <property type="match status" value="1"/>
</dbReference>
<dbReference type="SMART" id="SM00418">
    <property type="entry name" value="HTH_ARSR"/>
    <property type="match status" value="1"/>
</dbReference>
<evidence type="ECO:0000259" key="2">
    <source>
        <dbReference type="SMART" id="SM00418"/>
    </source>
</evidence>
<dbReference type="EMBL" id="SRJC01000004">
    <property type="protein sequence ID" value="TGB01973.1"/>
    <property type="molecule type" value="Genomic_DNA"/>
</dbReference>
<dbReference type="InterPro" id="IPR036388">
    <property type="entry name" value="WH-like_DNA-bd_sf"/>
</dbReference>
<dbReference type="Gene3D" id="1.10.10.10">
    <property type="entry name" value="Winged helix-like DNA-binding domain superfamily/Winged helix DNA-binding domain"/>
    <property type="match status" value="1"/>
</dbReference>
<dbReference type="GO" id="GO:0003700">
    <property type="term" value="F:DNA-binding transcription factor activity"/>
    <property type="evidence" value="ECO:0007669"/>
    <property type="project" value="InterPro"/>
</dbReference>
<keyword evidence="1" id="KW-0238">DNA-binding</keyword>
<accession>A0A4Z0GX63</accession>
<dbReference type="STRING" id="192814.GCA_900166575_03826"/>
<evidence type="ECO:0000256" key="1">
    <source>
        <dbReference type="ARBA" id="ARBA00023125"/>
    </source>
</evidence>
<comment type="caution">
    <text evidence="3">The sequence shown here is derived from an EMBL/GenBank/DDBJ whole genome shotgun (WGS) entry which is preliminary data.</text>
</comment>
<name>A0A4Z0GX63_9BACI</name>
<dbReference type="AlphaFoldDB" id="A0A4Z0GX63"/>
<evidence type="ECO:0000313" key="3">
    <source>
        <dbReference type="EMBL" id="TGB01973.1"/>
    </source>
</evidence>
<dbReference type="GO" id="GO:0003677">
    <property type="term" value="F:DNA binding"/>
    <property type="evidence" value="ECO:0007669"/>
    <property type="project" value="UniProtKB-KW"/>
</dbReference>
<proteinExistence type="predicted"/>
<keyword evidence="4" id="KW-1185">Reference proteome</keyword>
<feature type="domain" description="HTH arsR-type" evidence="2">
    <location>
        <begin position="11"/>
        <end position="110"/>
    </location>
</feature>
<organism evidence="3 4">
    <name type="scientific">Halobacillus salinus</name>
    <dbReference type="NCBI Taxonomy" id="192814"/>
    <lineage>
        <taxon>Bacteria</taxon>
        <taxon>Bacillati</taxon>
        <taxon>Bacillota</taxon>
        <taxon>Bacilli</taxon>
        <taxon>Bacillales</taxon>
        <taxon>Bacillaceae</taxon>
        <taxon>Halobacillus</taxon>
    </lineage>
</organism>
<dbReference type="InterPro" id="IPR036390">
    <property type="entry name" value="WH_DNA-bd_sf"/>
</dbReference>
<protein>
    <submittedName>
        <fullName evidence="3">ArsR family transcriptional regulator</fullName>
    </submittedName>
</protein>
<sequence>MKDIKLLTTHAQLKALSDPFRSELLLRLMEQPRTGQQLSEIFEMSRARIHYHLKELEKNELVAVVRKEEKNGIVQKFYQSVSRGFVPDQSILPHSEMTETIRTMMISMLEQSKRRILSAPEEALKNDSSSKDPDDWHYRSSSHEIHAREEDFLAWQKKFSALMEELAQIQRPDPDPEAKLYYFYMLGLQVDESAYEKREES</sequence>
<dbReference type="Proteomes" id="UP000297982">
    <property type="component" value="Unassembled WGS sequence"/>
</dbReference>